<evidence type="ECO:0000313" key="2">
    <source>
        <dbReference type="Proteomes" id="UP000249165"/>
    </source>
</evidence>
<sequence length="193" mass="22073">MKGPDEILKFWLDDVGAEKWYAQDDALDARIREQFLETWEAAMEGRFGLWLTYPSGAMAYIVLLDQFSRNMFRGEARAFCADEIALAAAKQAIWRGWDLNIDEPGRQFFYLPLMHSENLCDQDRCIRLMKDRMPETGASNLLHARAHREVIRDFGRFPARNPALSRATTASERAYVDSGGYGATLRKLQTEAA</sequence>
<protein>
    <submittedName>
        <fullName evidence="1">Uncharacterized protein (DUF924 family)</fullName>
    </submittedName>
</protein>
<name>A0A327XQI8_9RHOB</name>
<gene>
    <name evidence="1" type="ORF">ATI53_105319</name>
</gene>
<dbReference type="RefSeq" id="WP_111551150.1">
    <property type="nucleotide sequence ID" value="NZ_LIQE01000055.1"/>
</dbReference>
<comment type="caution">
    <text evidence="1">The sequence shown here is derived from an EMBL/GenBank/DDBJ whole genome shotgun (WGS) entry which is preliminary data.</text>
</comment>
<dbReference type="Pfam" id="PF06041">
    <property type="entry name" value="DUF924"/>
    <property type="match status" value="1"/>
</dbReference>
<dbReference type="Gene3D" id="1.20.58.320">
    <property type="entry name" value="TPR-like"/>
    <property type="match status" value="1"/>
</dbReference>
<organism evidence="1 2">
    <name type="scientific">Salipiger aestuarii</name>
    <dbReference type="NCBI Taxonomy" id="568098"/>
    <lineage>
        <taxon>Bacteria</taxon>
        <taxon>Pseudomonadati</taxon>
        <taxon>Pseudomonadota</taxon>
        <taxon>Alphaproteobacteria</taxon>
        <taxon>Rhodobacterales</taxon>
        <taxon>Roseobacteraceae</taxon>
        <taxon>Salipiger</taxon>
    </lineage>
</organism>
<keyword evidence="2" id="KW-1185">Reference proteome</keyword>
<proteinExistence type="predicted"/>
<dbReference type="Gene3D" id="1.25.40.10">
    <property type="entry name" value="Tetratricopeptide repeat domain"/>
    <property type="match status" value="1"/>
</dbReference>
<dbReference type="OrthoDB" id="7593450at2"/>
<reference evidence="1 2" key="1">
    <citation type="submission" date="2018-06" db="EMBL/GenBank/DDBJ databases">
        <title>Genomic Encyclopedia of Archaeal and Bacterial Type Strains, Phase II (KMG-II): from individual species to whole genera.</title>
        <authorList>
            <person name="Goeker M."/>
        </authorList>
    </citation>
    <scope>NUCLEOTIDE SEQUENCE [LARGE SCALE GENOMIC DNA]</scope>
    <source>
        <strain evidence="1 2">DSM 22011</strain>
    </source>
</reference>
<dbReference type="SUPFAM" id="SSF48452">
    <property type="entry name" value="TPR-like"/>
    <property type="match status" value="1"/>
</dbReference>
<accession>A0A327XQI8</accession>
<dbReference type="EMBL" id="QLMG01000053">
    <property type="protein sequence ID" value="RAK10983.1"/>
    <property type="molecule type" value="Genomic_DNA"/>
</dbReference>
<dbReference type="InterPro" id="IPR011990">
    <property type="entry name" value="TPR-like_helical_dom_sf"/>
</dbReference>
<dbReference type="InterPro" id="IPR010323">
    <property type="entry name" value="DUF924"/>
</dbReference>
<dbReference type="Proteomes" id="UP000249165">
    <property type="component" value="Unassembled WGS sequence"/>
</dbReference>
<evidence type="ECO:0000313" key="1">
    <source>
        <dbReference type="EMBL" id="RAK10983.1"/>
    </source>
</evidence>
<dbReference type="AlphaFoldDB" id="A0A327XQI8"/>